<proteinExistence type="predicted"/>
<protein>
    <submittedName>
        <fullName evidence="6">Coenzyme F420 hydrogenase</fullName>
        <ecNumber evidence="6">1.12.98.1</ecNumber>
    </submittedName>
</protein>
<dbReference type="Gene3D" id="3.10.450.750">
    <property type="match status" value="1"/>
</dbReference>
<evidence type="ECO:0000256" key="1">
    <source>
        <dbReference type="ARBA" id="ARBA00022723"/>
    </source>
</evidence>
<dbReference type="InterPro" id="IPR007525">
    <property type="entry name" value="FrhB_FdhB_C"/>
</dbReference>
<dbReference type="PANTHER" id="PTHR31332:SF0">
    <property type="entry name" value="7-HYDROXYMETHYL CHLOROPHYLL A REDUCTASE, CHLOROPLASTIC"/>
    <property type="match status" value="1"/>
</dbReference>
<dbReference type="GO" id="GO:0051536">
    <property type="term" value="F:iron-sulfur cluster binding"/>
    <property type="evidence" value="ECO:0007669"/>
    <property type="project" value="UniProtKB-KW"/>
</dbReference>
<dbReference type="STRING" id="880724.Metig_0360"/>
<dbReference type="Pfam" id="PF04422">
    <property type="entry name" value="FrhB_FdhB_N"/>
    <property type="match status" value="1"/>
</dbReference>
<dbReference type="Proteomes" id="UP000009227">
    <property type="component" value="Chromosome"/>
</dbReference>
<dbReference type="InterPro" id="IPR007516">
    <property type="entry name" value="Co_F420_Hydgase/DH_bsu_N"/>
</dbReference>
<dbReference type="EC" id="1.12.98.1" evidence="6"/>
<evidence type="ECO:0000256" key="3">
    <source>
        <dbReference type="ARBA" id="ARBA00023014"/>
    </source>
</evidence>
<dbReference type="KEGG" id="mig:Metig_0360"/>
<evidence type="ECO:0000259" key="4">
    <source>
        <dbReference type="Pfam" id="PF04422"/>
    </source>
</evidence>
<dbReference type="OrthoDB" id="38261at2157"/>
<dbReference type="PANTHER" id="PTHR31332">
    <property type="entry name" value="7-HYDROXYMETHYL CHLOROPHYLL A REDUCTASE, CHLOROPLASTIC"/>
    <property type="match status" value="1"/>
</dbReference>
<name>F6BB31_METIK</name>
<dbReference type="Pfam" id="PF04432">
    <property type="entry name" value="FrhB_FdhB_C"/>
    <property type="match status" value="1"/>
</dbReference>
<dbReference type="InterPro" id="IPR045220">
    <property type="entry name" value="FRHB/FDHB/HCAR-like"/>
</dbReference>
<dbReference type="HOGENOM" id="CLU_037958_0_0_2"/>
<keyword evidence="2" id="KW-0408">Iron</keyword>
<keyword evidence="3" id="KW-0411">Iron-sulfur</keyword>
<evidence type="ECO:0000313" key="7">
    <source>
        <dbReference type="Proteomes" id="UP000009227"/>
    </source>
</evidence>
<feature type="domain" description="Coenzyme F420 hydrogenase/dehydrogenase beta subunit N-terminal" evidence="4">
    <location>
        <begin position="10"/>
        <end position="73"/>
    </location>
</feature>
<dbReference type="EMBL" id="CP002737">
    <property type="protein sequence ID" value="AEF95916.1"/>
    <property type="molecule type" value="Genomic_DNA"/>
</dbReference>
<dbReference type="GO" id="GO:0050454">
    <property type="term" value="F:coenzyme F420 hydrogenase activity"/>
    <property type="evidence" value="ECO:0007669"/>
    <property type="project" value="UniProtKB-EC"/>
</dbReference>
<dbReference type="AlphaFoldDB" id="F6BB31"/>
<keyword evidence="1" id="KW-0479">Metal-binding</keyword>
<gene>
    <name evidence="6" type="ordered locus">Metig_0360</name>
</gene>
<dbReference type="NCBIfam" id="NF006807">
    <property type="entry name" value="PRK09325.1"/>
    <property type="match status" value="1"/>
</dbReference>
<reference evidence="6 7" key="1">
    <citation type="submission" date="2011-05" db="EMBL/GenBank/DDBJ databases">
        <title>Complete sequence of Methanotorris igneus Kol 5.</title>
        <authorList>
            <consortium name="US DOE Joint Genome Institute"/>
            <person name="Lucas S."/>
            <person name="Han J."/>
            <person name="Lapidus A."/>
            <person name="Cheng J.-F."/>
            <person name="Goodwin L."/>
            <person name="Pitluck S."/>
            <person name="Peters L."/>
            <person name="Mikhailova N."/>
            <person name="Chertkov O."/>
            <person name="Han C."/>
            <person name="Tapia R."/>
            <person name="Land M."/>
            <person name="Hauser L."/>
            <person name="Kyrpides N."/>
            <person name="Ivanova N."/>
            <person name="Pagani I."/>
            <person name="Sieprawska-Lupa M."/>
            <person name="Whitman W."/>
            <person name="Woyke T."/>
        </authorList>
    </citation>
    <scope>NUCLEOTIDE SEQUENCE [LARGE SCALE GENOMIC DNA]</scope>
    <source>
        <strain evidence="7">DSM 5666 / JCM 11834 / Kol 5</strain>
    </source>
</reference>
<sequence>MNILSIKSNYDGQDGGFVTALTTYCLKEGILDAVVVVGANNWKPYPFIATKPEDILKASKSKYSISPNNKLLEYATENYDNVGLVGVPCQILGGNKFDLKMKIGLFCTKNFPYDAIKNIVDGLGIPIDRVEKMDIKKGKFIVKTSEIENLIKKKEMVKEIPIKEIEKFANPACRLCCDFSAEYADISVGSVGSEDGWNTVIIRNNNCKKIIDEMHEKGLVEIKLDVDVNAIQKLENIKKRNQEINKCSAYYAVCPYIF</sequence>
<dbReference type="RefSeq" id="WP_013798525.1">
    <property type="nucleotide sequence ID" value="NC_015562.1"/>
</dbReference>
<dbReference type="GeneID" id="10643197"/>
<dbReference type="GO" id="GO:0052592">
    <property type="term" value="F:oxidoreductase activity, acting on CH or CH2 groups, with an iron-sulfur protein as acceptor"/>
    <property type="evidence" value="ECO:0007669"/>
    <property type="project" value="TreeGrafter"/>
</dbReference>
<evidence type="ECO:0000256" key="2">
    <source>
        <dbReference type="ARBA" id="ARBA00023004"/>
    </source>
</evidence>
<dbReference type="GO" id="GO:0046872">
    <property type="term" value="F:metal ion binding"/>
    <property type="evidence" value="ECO:0007669"/>
    <property type="project" value="UniProtKB-KW"/>
</dbReference>
<accession>F6BB31</accession>
<evidence type="ECO:0000313" key="6">
    <source>
        <dbReference type="EMBL" id="AEF95916.1"/>
    </source>
</evidence>
<keyword evidence="7" id="KW-1185">Reference proteome</keyword>
<keyword evidence="6" id="KW-0560">Oxidoreductase</keyword>
<feature type="domain" description="Coenzyme F420 hydrogenase/dehydrogenase beta subunit C-terminal" evidence="5">
    <location>
        <begin position="80"/>
        <end position="223"/>
    </location>
</feature>
<organism evidence="7">
    <name type="scientific">Methanotorris igneus (strain DSM 5666 / JCM 11834 / Kol 5)</name>
    <dbReference type="NCBI Taxonomy" id="880724"/>
    <lineage>
        <taxon>Archaea</taxon>
        <taxon>Methanobacteriati</taxon>
        <taxon>Methanobacteriota</taxon>
        <taxon>Methanomada group</taxon>
        <taxon>Methanococci</taxon>
        <taxon>Methanococcales</taxon>
        <taxon>Methanocaldococcaceae</taxon>
        <taxon>Methanotorris</taxon>
    </lineage>
</organism>
<evidence type="ECO:0000259" key="5">
    <source>
        <dbReference type="Pfam" id="PF04432"/>
    </source>
</evidence>